<reference evidence="1 2" key="1">
    <citation type="submission" date="2012-04" db="EMBL/GenBank/DDBJ databases">
        <title>The Genome Sequence of Saprolegnia declina VS20.</title>
        <authorList>
            <consortium name="The Broad Institute Genome Sequencing Platform"/>
            <person name="Russ C."/>
            <person name="Nusbaum C."/>
            <person name="Tyler B."/>
            <person name="van West P."/>
            <person name="Dieguez-Uribeondo J."/>
            <person name="de Bruijn I."/>
            <person name="Tripathy S."/>
            <person name="Jiang R."/>
            <person name="Young S.K."/>
            <person name="Zeng Q."/>
            <person name="Gargeya S."/>
            <person name="Fitzgerald M."/>
            <person name="Haas B."/>
            <person name="Abouelleil A."/>
            <person name="Alvarado L."/>
            <person name="Arachchi H.M."/>
            <person name="Berlin A."/>
            <person name="Chapman S.B."/>
            <person name="Goldberg J."/>
            <person name="Griggs A."/>
            <person name="Gujja S."/>
            <person name="Hansen M."/>
            <person name="Howarth C."/>
            <person name="Imamovic A."/>
            <person name="Larimer J."/>
            <person name="McCowen C."/>
            <person name="Montmayeur A."/>
            <person name="Murphy C."/>
            <person name="Neiman D."/>
            <person name="Pearson M."/>
            <person name="Priest M."/>
            <person name="Roberts A."/>
            <person name="Saif S."/>
            <person name="Shea T."/>
            <person name="Sisk P."/>
            <person name="Sykes S."/>
            <person name="Wortman J."/>
            <person name="Nusbaum C."/>
            <person name="Birren B."/>
        </authorList>
    </citation>
    <scope>NUCLEOTIDE SEQUENCE [LARGE SCALE GENOMIC DNA]</scope>
    <source>
        <strain evidence="1 2">VS20</strain>
    </source>
</reference>
<sequence>MGGVTAVGNRYANIAYYSVMNALELPAHDTSVTSSRLEPLNQATAAAQLTAMASARFADLRGRALALVNALDTSGEYDYVLATYTEKPPKFIVRPPNALIPPKVLQGLDETTRDFGGSSCTLLFWAKRHRLRFLGGFQPALAYARSVVQGGADEDLGYPSNDALILALIEVASGIDDKGQDDVGISSMAPTTTATMTAKGIKTHEPELPGATMLQFLLDVNNIDLIDEYLRHSCQNHDHPKMHHIGPKLHACLTTYGWSALGSAVQAMVQRWVATSPPEILHLPFVLLASLAGVLDDPICAPLDHPRLPEVIQAAYVALRSACDAAKALDFDVLSRGRRCKPIAMDAALHMVKCSLLIEALLRDAVVVSSSWALDKSLPPVLISMVHSYWAPVGIMAAMTGDARSKNFQNHALLPAIGLAMELNPRVDYAPYVLKPFDHPESDGSSDASLSIAAATGSLFYFATARKDKLETFYDFFIELGFHENDHMLWLVRAICNVSKRLTMRSKHVTDLAKLAAKAMRSVTLAPGELDNVVRSYGGDAVPLDDELRHEYTCRCSISDALGFFNDVAPFHVGLLINKLQKYLRGSHVAPLRAASVIVPLLQDFGSRWPILALSVRNDIAEALRVHLADTAALVVRKFKDWSIEINGTTNCACHACTKMHAFLRSQTQRKLEMDQENTTPCEHWTTTLAQLEGTNRVRRKEYGIAKVTGPEHVKDAYLLRICIQQREDRQRVSELLAMVVAVIGSAKDGQHETKRLCVA</sequence>
<accession>T0QU59</accession>
<dbReference type="EMBL" id="JH767142">
    <property type="protein sequence ID" value="EQC38251.1"/>
    <property type="molecule type" value="Genomic_DNA"/>
</dbReference>
<protein>
    <submittedName>
        <fullName evidence="1">Uncharacterized protein</fullName>
    </submittedName>
</protein>
<dbReference type="AlphaFoldDB" id="T0QU59"/>
<dbReference type="Proteomes" id="UP000030762">
    <property type="component" value="Unassembled WGS sequence"/>
</dbReference>
<evidence type="ECO:0000313" key="2">
    <source>
        <dbReference type="Proteomes" id="UP000030762"/>
    </source>
</evidence>
<proteinExistence type="predicted"/>
<dbReference type="RefSeq" id="XP_008608578.1">
    <property type="nucleotide sequence ID" value="XM_008610356.1"/>
</dbReference>
<dbReference type="VEuPathDB" id="FungiDB:SDRG_04677"/>
<dbReference type="InParanoid" id="T0QU59"/>
<organism evidence="1 2">
    <name type="scientific">Saprolegnia diclina (strain VS20)</name>
    <dbReference type="NCBI Taxonomy" id="1156394"/>
    <lineage>
        <taxon>Eukaryota</taxon>
        <taxon>Sar</taxon>
        <taxon>Stramenopiles</taxon>
        <taxon>Oomycota</taxon>
        <taxon>Saprolegniomycetes</taxon>
        <taxon>Saprolegniales</taxon>
        <taxon>Saprolegniaceae</taxon>
        <taxon>Saprolegnia</taxon>
    </lineage>
</organism>
<evidence type="ECO:0000313" key="1">
    <source>
        <dbReference type="EMBL" id="EQC38251.1"/>
    </source>
</evidence>
<dbReference type="GeneID" id="19945404"/>
<name>T0QU59_SAPDV</name>
<keyword evidence="2" id="KW-1185">Reference proteome</keyword>
<gene>
    <name evidence="1" type="ORF">SDRG_04677</name>
</gene>